<dbReference type="EMBL" id="CP014229">
    <property type="protein sequence ID" value="AMD91291.1"/>
    <property type="molecule type" value="Genomic_DNA"/>
</dbReference>
<dbReference type="RefSeq" id="WP_062254381.1">
    <property type="nucleotide sequence ID" value="NZ_CP014229.1"/>
</dbReference>
<dbReference type="Gene3D" id="3.90.550.10">
    <property type="entry name" value="Spore Coat Polysaccharide Biosynthesis Protein SpsA, Chain A"/>
    <property type="match status" value="1"/>
</dbReference>
<dbReference type="InterPro" id="IPR050256">
    <property type="entry name" value="Glycosyltransferase_2"/>
</dbReference>
<sequence>MTNSLISVICVCDDCHDGLESRLTGLMDEVARLARFYEVLIIDNAGRDGSADTVKRVMRKRKGIRLISLAEAQPLDVVFRVGLEHCIGDYALLLDLRDLYLPALAPLLRACTDEGYDIARLKRSVGEPLLHRWASAAFYRCIRVLTGQDIDGGLSSAGCMNRNVINALINNKDRITFLKYRESQAGHRQKTVFCDAPAPRPRCLLWRIGSGVERIIATSDALLHACAGLSLTVSLVNFLYIVFSLGSWLFEESVAKGWTSLSLTTSFMFMTLFLILAVMCEYLSVIFKETKKSPLYYIAEDVDSSCLFEGMDDTKNIVQS</sequence>
<protein>
    <recommendedName>
        <fullName evidence="2">Glycosyltransferase 2-like domain-containing protein</fullName>
    </recommendedName>
</protein>
<keyword evidence="1" id="KW-1133">Transmembrane helix</keyword>
<evidence type="ECO:0000313" key="3">
    <source>
        <dbReference type="EMBL" id="AMD91291.1"/>
    </source>
</evidence>
<dbReference type="KEGG" id="dfi:AXF13_14785"/>
<name>A0A109W507_9BACT</name>
<feature type="transmembrane region" description="Helical" evidence="1">
    <location>
        <begin position="221"/>
        <end position="243"/>
    </location>
</feature>
<evidence type="ECO:0000259" key="2">
    <source>
        <dbReference type="Pfam" id="PF00535"/>
    </source>
</evidence>
<dbReference type="InterPro" id="IPR001173">
    <property type="entry name" value="Glyco_trans_2-like"/>
</dbReference>
<dbReference type="STRING" id="44742.AXF13_14785"/>
<proteinExistence type="predicted"/>
<organism evidence="3 4">
    <name type="scientific">Desulfovibrio fairfieldensis</name>
    <dbReference type="NCBI Taxonomy" id="44742"/>
    <lineage>
        <taxon>Bacteria</taxon>
        <taxon>Pseudomonadati</taxon>
        <taxon>Thermodesulfobacteriota</taxon>
        <taxon>Desulfovibrionia</taxon>
        <taxon>Desulfovibrionales</taxon>
        <taxon>Desulfovibrionaceae</taxon>
        <taxon>Desulfovibrio</taxon>
    </lineage>
</organism>
<evidence type="ECO:0000313" key="4">
    <source>
        <dbReference type="Proteomes" id="UP000069241"/>
    </source>
</evidence>
<dbReference type="SUPFAM" id="SSF53448">
    <property type="entry name" value="Nucleotide-diphospho-sugar transferases"/>
    <property type="match status" value="1"/>
</dbReference>
<dbReference type="PANTHER" id="PTHR48090">
    <property type="entry name" value="UNDECAPRENYL-PHOSPHATE 4-DEOXY-4-FORMAMIDO-L-ARABINOSE TRANSFERASE-RELATED"/>
    <property type="match status" value="1"/>
</dbReference>
<dbReference type="Proteomes" id="UP000069241">
    <property type="component" value="Chromosome"/>
</dbReference>
<gene>
    <name evidence="3" type="ORF">AXF13_14785</name>
</gene>
<keyword evidence="1" id="KW-0472">Membrane</keyword>
<feature type="domain" description="Glycosyltransferase 2-like" evidence="2">
    <location>
        <begin position="20"/>
        <end position="123"/>
    </location>
</feature>
<evidence type="ECO:0000256" key="1">
    <source>
        <dbReference type="SAM" id="Phobius"/>
    </source>
</evidence>
<dbReference type="AlphaFoldDB" id="A0A109W507"/>
<accession>A0A109W507</accession>
<dbReference type="Pfam" id="PF00535">
    <property type="entry name" value="Glycos_transf_2"/>
    <property type="match status" value="1"/>
</dbReference>
<keyword evidence="1" id="KW-0812">Transmembrane</keyword>
<feature type="transmembrane region" description="Helical" evidence="1">
    <location>
        <begin position="263"/>
        <end position="287"/>
    </location>
</feature>
<reference evidence="4" key="1">
    <citation type="submission" date="2016-02" db="EMBL/GenBank/DDBJ databases">
        <authorList>
            <person name="Holder M.E."/>
            <person name="Ajami N.J."/>
            <person name="Petrosino J.F."/>
        </authorList>
    </citation>
    <scope>NUCLEOTIDE SEQUENCE [LARGE SCALE GENOMIC DNA]</scope>
    <source>
        <strain evidence="4">CCUG 45958</strain>
    </source>
</reference>
<keyword evidence="4" id="KW-1185">Reference proteome</keyword>
<dbReference type="InterPro" id="IPR029044">
    <property type="entry name" value="Nucleotide-diphossugar_trans"/>
</dbReference>